<proteinExistence type="predicted"/>
<dbReference type="Proteomes" id="UP000536720">
    <property type="component" value="Unassembled WGS sequence"/>
</dbReference>
<accession>A0A7Y6DHH3</accession>
<dbReference type="EMBL" id="JABFMR010000010">
    <property type="protein sequence ID" value="NUT87567.1"/>
    <property type="molecule type" value="Genomic_DNA"/>
</dbReference>
<dbReference type="RefSeq" id="WP_175362807.1">
    <property type="nucleotide sequence ID" value="NZ_JABFMR010000010.1"/>
</dbReference>
<sequence>MRPSKKLKDKTKITYKPDYEGLSINTGKFNNLGVYTTMLKPMSGQIKALLTYHSRIALLMFELHLPVTELMPASSSNLDVTKFFKQIKEDLSSSVWGNQKHVIHFWAIENGTSKNGHYHCMIGFSSTVRVGTFYTAPSTFAWELLERRWNEISGGSLNGSKCHIVNRSNQKEFSDAFEHLSYICKTRDKVFGTGEHHKRYSASRLKHNKGTIQLSITDHQPESVKDCVAA</sequence>
<comment type="caution">
    <text evidence="1">The sequence shown here is derived from an EMBL/GenBank/DDBJ whole genome shotgun (WGS) entry which is preliminary data.</text>
</comment>
<protein>
    <submittedName>
        <fullName evidence="1">Inovirus-type Gp2 protein</fullName>
    </submittedName>
</protein>
<evidence type="ECO:0000313" key="2">
    <source>
        <dbReference type="Proteomes" id="UP000536720"/>
    </source>
</evidence>
<dbReference type="AlphaFoldDB" id="A0A7Y6DHH3"/>
<reference evidence="1 2" key="1">
    <citation type="journal article" date="2020" name="Front. Plant Sci.">
        <title>Isolation of Rhizosphere Bacteria That Improve Quality and Water Stress Tolerance in Greenhouse Ornamentals.</title>
        <authorList>
            <person name="Nordstedt N.P."/>
            <person name="Jones M.L."/>
        </authorList>
    </citation>
    <scope>NUCLEOTIDE SEQUENCE [LARGE SCALE GENOMIC DNA]</scope>
    <source>
        <strain evidence="1 2">C7D2</strain>
    </source>
</reference>
<evidence type="ECO:0000313" key="1">
    <source>
        <dbReference type="EMBL" id="NUT87567.1"/>
    </source>
</evidence>
<organism evidence="1 2">
    <name type="scientific">Pseudomonas corrugata</name>
    <dbReference type="NCBI Taxonomy" id="47879"/>
    <lineage>
        <taxon>Bacteria</taxon>
        <taxon>Pseudomonadati</taxon>
        <taxon>Pseudomonadota</taxon>
        <taxon>Gammaproteobacteria</taxon>
        <taxon>Pseudomonadales</taxon>
        <taxon>Pseudomonadaceae</taxon>
        <taxon>Pseudomonas</taxon>
    </lineage>
</organism>
<name>A0A7Y6DHH3_9PSED</name>
<gene>
    <name evidence="1" type="ORF">HNO91_14120</name>
</gene>